<dbReference type="PANTHER" id="PTHR48101">
    <property type="entry name" value="METHYLMALONYL-COA MUTASE, MITOCHONDRIAL-RELATED"/>
    <property type="match status" value="1"/>
</dbReference>
<evidence type="ECO:0000313" key="2">
    <source>
        <dbReference type="EMBL" id="AGA80851.1"/>
    </source>
</evidence>
<proteinExistence type="predicted"/>
<dbReference type="GO" id="GO:0031419">
    <property type="term" value="F:cobalamin binding"/>
    <property type="evidence" value="ECO:0007669"/>
    <property type="project" value="InterPro"/>
</dbReference>
<evidence type="ECO:0000259" key="1">
    <source>
        <dbReference type="Pfam" id="PF01642"/>
    </source>
</evidence>
<dbReference type="EMBL" id="CP003346">
    <property type="protein sequence ID" value="AGA80851.1"/>
    <property type="molecule type" value="Genomic_DNA"/>
</dbReference>
<dbReference type="AlphaFoldDB" id="L0G760"/>
<dbReference type="eggNOG" id="COG1884">
    <property type="taxonomic scope" value="Bacteria"/>
</dbReference>
<dbReference type="SUPFAM" id="SSF51703">
    <property type="entry name" value="Cobalamin (vitamin B12)-dependent enzymes"/>
    <property type="match status" value="1"/>
</dbReference>
<keyword evidence="3" id="KW-1185">Reference proteome</keyword>
<dbReference type="OrthoDB" id="9762378at2"/>
<accession>L0G760</accession>
<dbReference type="InterPro" id="IPR016176">
    <property type="entry name" value="Cbl-dep_enz_cat"/>
</dbReference>
<dbReference type="STRING" id="926556.Echvi_4684"/>
<dbReference type="GO" id="GO:0016866">
    <property type="term" value="F:intramolecular transferase activity"/>
    <property type="evidence" value="ECO:0007669"/>
    <property type="project" value="InterPro"/>
</dbReference>
<dbReference type="Gene3D" id="3.20.20.240">
    <property type="entry name" value="Methylmalonyl-CoA mutase"/>
    <property type="match status" value="1"/>
</dbReference>
<dbReference type="HOGENOM" id="CLU_009523_6_1_10"/>
<dbReference type="Proteomes" id="UP000010796">
    <property type="component" value="Chromosome"/>
</dbReference>
<feature type="domain" description="Methylmalonyl-CoA mutase alpha/beta chain catalytic" evidence="1">
    <location>
        <begin position="112"/>
        <end position="393"/>
    </location>
</feature>
<sequence length="408" mass="46250">MTDHDFYGFSPPLKQDWIDQALKDTGAKHFNELLVWDDFEQIEYAPFYTEEDSHSFPRKISDSRQIPENPQRHQWENVSSINLDTDPAETVTRVLGLGIDGIVVQWSGSGNLDDLLPDLQPEYLTIWLMPMGEVDETVSAFLEWARKKLPDPQKLRGGVIWDAWAESGHSGGSKQQVAAQVVWLHSVTKDFPEFKGLCLDFSYYQKKGFNVSEELILGLGVFIEVVDVLTEKGFYLKEVEGNLFVFLGIGKDYFLQIAKLKALRILFEQLTSLYSGGAGEGGRFSVQIFSTTGMVKREEADVYKNMVRNTMEAMMAILGGTHTLWVQEHTEDKSSVFPKRIAANISNLLQYESHFDRRGDATEGTFYLEYLMDTLLAKVKKGLLEQEAVGGWYGMLPRIAEARKSSQL</sequence>
<organism evidence="2 3">
    <name type="scientific">Echinicola vietnamensis (strain DSM 17526 / LMG 23754 / KMM 6221)</name>
    <dbReference type="NCBI Taxonomy" id="926556"/>
    <lineage>
        <taxon>Bacteria</taxon>
        <taxon>Pseudomonadati</taxon>
        <taxon>Bacteroidota</taxon>
        <taxon>Cytophagia</taxon>
        <taxon>Cytophagales</taxon>
        <taxon>Cyclobacteriaceae</taxon>
        <taxon>Echinicola</taxon>
    </lineage>
</organism>
<dbReference type="Pfam" id="PF01642">
    <property type="entry name" value="MM_CoA_mutase"/>
    <property type="match status" value="1"/>
</dbReference>
<dbReference type="KEGG" id="evi:Echvi_4684"/>
<name>L0G760_ECHVK</name>
<evidence type="ECO:0000313" key="3">
    <source>
        <dbReference type="Proteomes" id="UP000010796"/>
    </source>
</evidence>
<gene>
    <name evidence="2" type="ordered locus">Echvi_4684</name>
</gene>
<dbReference type="InterPro" id="IPR006099">
    <property type="entry name" value="MeMalonylCoA_mutase_a/b_cat"/>
</dbReference>
<protein>
    <submittedName>
        <fullName evidence="2">Methylmalonyl-CoA mutase, N-terminal domain/subunit</fullName>
    </submittedName>
</protein>
<reference evidence="3" key="1">
    <citation type="submission" date="2012-02" db="EMBL/GenBank/DDBJ databases">
        <title>The complete genome of Echinicola vietnamensis DSM 17526.</title>
        <authorList>
            <person name="Lucas S."/>
            <person name="Copeland A."/>
            <person name="Lapidus A."/>
            <person name="Glavina del Rio T."/>
            <person name="Dalin E."/>
            <person name="Tice H."/>
            <person name="Bruce D."/>
            <person name="Goodwin L."/>
            <person name="Pitluck S."/>
            <person name="Peters L."/>
            <person name="Ovchinnikova G."/>
            <person name="Teshima H."/>
            <person name="Kyrpides N."/>
            <person name="Mavromatis K."/>
            <person name="Ivanova N."/>
            <person name="Brettin T."/>
            <person name="Detter J.C."/>
            <person name="Han C."/>
            <person name="Larimer F."/>
            <person name="Land M."/>
            <person name="Hauser L."/>
            <person name="Markowitz V."/>
            <person name="Cheng J.-F."/>
            <person name="Hugenholtz P."/>
            <person name="Woyke T."/>
            <person name="Wu D."/>
            <person name="Brambilla E."/>
            <person name="Klenk H.-P."/>
            <person name="Eisen J.A."/>
        </authorList>
    </citation>
    <scope>NUCLEOTIDE SEQUENCE [LARGE SCALE GENOMIC DNA]</scope>
    <source>
        <strain evidence="3">DSM 17526 / LMG 23754 / KMM 6221</strain>
    </source>
</reference>
<dbReference type="RefSeq" id="WP_015268373.1">
    <property type="nucleotide sequence ID" value="NC_019904.1"/>
</dbReference>
<dbReference type="PANTHER" id="PTHR48101:SF1">
    <property type="entry name" value="METHYLMALONYL-COA MUTASE, LARGE SUBUNIT"/>
    <property type="match status" value="1"/>
</dbReference>